<proteinExistence type="predicted"/>
<accession>A0AAN5CU88</accession>
<sequence>IRKIWPKQCFKCTLCGDNSFPNTVSPEDPIEARQFFDNLVTLTEKDRDRIDFVINNKIRADVCQKHF</sequence>
<evidence type="ECO:0000313" key="2">
    <source>
        <dbReference type="Proteomes" id="UP001328107"/>
    </source>
</evidence>
<dbReference type="Proteomes" id="UP001328107">
    <property type="component" value="Unassembled WGS sequence"/>
</dbReference>
<protein>
    <submittedName>
        <fullName evidence="1">Uncharacterized protein</fullName>
    </submittedName>
</protein>
<keyword evidence="2" id="KW-1185">Reference proteome</keyword>
<feature type="non-terminal residue" evidence="1">
    <location>
        <position position="1"/>
    </location>
</feature>
<reference evidence="2" key="1">
    <citation type="submission" date="2022-10" db="EMBL/GenBank/DDBJ databases">
        <title>Genome assembly of Pristionchus species.</title>
        <authorList>
            <person name="Yoshida K."/>
            <person name="Sommer R.J."/>
        </authorList>
    </citation>
    <scope>NUCLEOTIDE SEQUENCE [LARGE SCALE GENOMIC DNA]</scope>
    <source>
        <strain evidence="2">RS5460</strain>
    </source>
</reference>
<dbReference type="EMBL" id="BTRK01000004">
    <property type="protein sequence ID" value="GMR50687.1"/>
    <property type="molecule type" value="Genomic_DNA"/>
</dbReference>
<organism evidence="1 2">
    <name type="scientific">Pristionchus mayeri</name>
    <dbReference type="NCBI Taxonomy" id="1317129"/>
    <lineage>
        <taxon>Eukaryota</taxon>
        <taxon>Metazoa</taxon>
        <taxon>Ecdysozoa</taxon>
        <taxon>Nematoda</taxon>
        <taxon>Chromadorea</taxon>
        <taxon>Rhabditida</taxon>
        <taxon>Rhabditina</taxon>
        <taxon>Diplogasteromorpha</taxon>
        <taxon>Diplogasteroidea</taxon>
        <taxon>Neodiplogasteridae</taxon>
        <taxon>Pristionchus</taxon>
    </lineage>
</organism>
<name>A0AAN5CU88_9BILA</name>
<evidence type="ECO:0000313" key="1">
    <source>
        <dbReference type="EMBL" id="GMR50687.1"/>
    </source>
</evidence>
<comment type="caution">
    <text evidence="1">The sequence shown here is derived from an EMBL/GenBank/DDBJ whole genome shotgun (WGS) entry which is preliminary data.</text>
</comment>
<dbReference type="AlphaFoldDB" id="A0AAN5CU88"/>
<feature type="non-terminal residue" evidence="1">
    <location>
        <position position="67"/>
    </location>
</feature>
<gene>
    <name evidence="1" type="ORF">PMAYCL1PPCAC_20882</name>
</gene>